<evidence type="ECO:0000313" key="2">
    <source>
        <dbReference type="EMBL" id="PKR80727.1"/>
    </source>
</evidence>
<gene>
    <name evidence="2" type="ORF">CW751_08120</name>
</gene>
<name>A0A2I0R2D2_9FLAO</name>
<evidence type="ECO:0000313" key="3">
    <source>
        <dbReference type="Proteomes" id="UP000236654"/>
    </source>
</evidence>
<reference evidence="2 3" key="1">
    <citation type="submission" date="2017-12" db="EMBL/GenBank/DDBJ databases">
        <title>The draft genome sequence of Brumimicrobium saltpan LHR20.</title>
        <authorList>
            <person name="Do Z.-J."/>
            <person name="Luo H.-R."/>
        </authorList>
    </citation>
    <scope>NUCLEOTIDE SEQUENCE [LARGE SCALE GENOMIC DNA]</scope>
    <source>
        <strain evidence="2 3">LHR20</strain>
    </source>
</reference>
<dbReference type="InterPro" id="IPR024445">
    <property type="entry name" value="Tnp_ISXO2-like"/>
</dbReference>
<dbReference type="EMBL" id="PJNI01000008">
    <property type="protein sequence ID" value="PKR80727.1"/>
    <property type="molecule type" value="Genomic_DNA"/>
</dbReference>
<evidence type="ECO:0000259" key="1">
    <source>
        <dbReference type="SMART" id="SM01126"/>
    </source>
</evidence>
<dbReference type="Proteomes" id="UP000236654">
    <property type="component" value="Unassembled WGS sequence"/>
</dbReference>
<organism evidence="2 3">
    <name type="scientific">Brumimicrobium salinarum</name>
    <dbReference type="NCBI Taxonomy" id="2058658"/>
    <lineage>
        <taxon>Bacteria</taxon>
        <taxon>Pseudomonadati</taxon>
        <taxon>Bacteroidota</taxon>
        <taxon>Flavobacteriia</taxon>
        <taxon>Flavobacteriales</taxon>
        <taxon>Crocinitomicaceae</taxon>
        <taxon>Brumimicrobium</taxon>
    </lineage>
</organism>
<comment type="caution">
    <text evidence="2">The sequence shown here is derived from an EMBL/GenBank/DDBJ whole genome shotgun (WGS) entry which is preliminary data.</text>
</comment>
<dbReference type="NCBIfam" id="NF033547">
    <property type="entry name" value="transpos_IS1595"/>
    <property type="match status" value="1"/>
</dbReference>
<keyword evidence="3" id="KW-1185">Reference proteome</keyword>
<feature type="domain" description="ISXO2-like transposase" evidence="1">
    <location>
        <begin position="60"/>
        <end position="202"/>
    </location>
</feature>
<dbReference type="Pfam" id="PF12762">
    <property type="entry name" value="DDE_Tnp_IS1595"/>
    <property type="match status" value="1"/>
</dbReference>
<sequence>MFHKMKLSILKAFEIMFALSNRKKGMSALEISRTYDVNPDTASLLRKKIQRGMFSSGKHKLKKNVYVDEFAVGGKEKGKQGRSSTSKKVKIILGCEVVKHKGKHTLGNAYAKVIDGYSQADLLPFFKEKVDTEADVTTDKWSSYEPISKQYKINRIKSEGGVNFKELNTLTMLIKGWLRGIHHHVSKECMQNYLDEFFFKFNRKAFMKISFGRLLENFMTNKPAYLIA</sequence>
<dbReference type="SMART" id="SM01126">
    <property type="entry name" value="DDE_Tnp_IS1595"/>
    <property type="match status" value="1"/>
</dbReference>
<accession>A0A2I0R2D2</accession>
<proteinExistence type="predicted"/>
<dbReference type="AlphaFoldDB" id="A0A2I0R2D2"/>
<protein>
    <submittedName>
        <fullName evidence="2">IS1595 family transposase</fullName>
    </submittedName>
</protein>
<dbReference type="OrthoDB" id="9783459at2"/>